<dbReference type="AlphaFoldDB" id="A0A202B7Q2"/>
<proteinExistence type="predicted"/>
<dbReference type="Proteomes" id="UP000196342">
    <property type="component" value="Unassembled WGS sequence"/>
</dbReference>
<gene>
    <name evidence="1" type="ORF">CBW21_13150</name>
</gene>
<organism evidence="1 2">
    <name type="scientific">Chromobacterium violaceum</name>
    <dbReference type="NCBI Taxonomy" id="536"/>
    <lineage>
        <taxon>Bacteria</taxon>
        <taxon>Pseudomonadati</taxon>
        <taxon>Pseudomonadota</taxon>
        <taxon>Betaproteobacteria</taxon>
        <taxon>Neisseriales</taxon>
        <taxon>Chromobacteriaceae</taxon>
        <taxon>Chromobacterium</taxon>
    </lineage>
</organism>
<evidence type="ECO:0000313" key="1">
    <source>
        <dbReference type="EMBL" id="OVE47607.1"/>
    </source>
</evidence>
<dbReference type="NCBIfam" id="NF011850">
    <property type="entry name" value="PRK15322.1"/>
    <property type="match status" value="1"/>
</dbReference>
<dbReference type="EMBL" id="NHOO01000010">
    <property type="protein sequence ID" value="OVE47607.1"/>
    <property type="molecule type" value="Genomic_DNA"/>
</dbReference>
<protein>
    <recommendedName>
        <fullName evidence="3">Oxygen-regulated invasion protein OrgB</fullName>
    </recommendedName>
</protein>
<keyword evidence="2" id="KW-1185">Reference proteome</keyword>
<sequence length="253" mass="28562">MRLRHASRPKTPCYLPWPCNMPRDIPIFRPPNAIEGVLVCREQLLRHDKAVSLEREARRHAARIVRQAEQEAESLRGRALLDGYGDGMIQALGQLARHLANGDALLRHCRERLEAESRAMLSAAVDHPDALLLALDEWLRERRREDESRTLHLLLPQQARASQAELMALLAESWGGRLSLDYHADSRFVMRCGEQAAEFSPELYVEPASSQAMQALGDLPSRCRGLSAAALSALRDELDRMLADQENRETETC</sequence>
<comment type="caution">
    <text evidence="1">The sequence shown here is derived from an EMBL/GenBank/DDBJ whole genome shotgun (WGS) entry which is preliminary data.</text>
</comment>
<evidence type="ECO:0008006" key="3">
    <source>
        <dbReference type="Google" id="ProtNLM"/>
    </source>
</evidence>
<dbReference type="InterPro" id="IPR058103">
    <property type="entry name" value="SCTL1"/>
</dbReference>
<name>A0A202B7Q2_CHRVL</name>
<accession>A0A202B7Q2</accession>
<reference evidence="1 2" key="1">
    <citation type="submission" date="2017-05" db="EMBL/GenBank/DDBJ databases">
        <title>Chromobacterium violaceum GHPS1 isolated from Hydrocarbon polluted soil in French Guiana display an awesome secondary metabolite arsenal and a battery of drug and heavy-metal-resistance and detoxification of xenobiotics proteins.</title>
        <authorList>
            <person name="Belbahri L."/>
        </authorList>
    </citation>
    <scope>NUCLEOTIDE SEQUENCE [LARGE SCALE GENOMIC DNA]</scope>
    <source>
        <strain evidence="1 2">GHPS1</strain>
    </source>
</reference>
<evidence type="ECO:0000313" key="2">
    <source>
        <dbReference type="Proteomes" id="UP000196342"/>
    </source>
</evidence>